<keyword evidence="2" id="KW-0732">Signal</keyword>
<dbReference type="RefSeq" id="WP_406832231.1">
    <property type="nucleotide sequence ID" value="NZ_CP157483.1"/>
</dbReference>
<protein>
    <submittedName>
        <fullName evidence="5">Ubiquitin-like domain-containing protein</fullName>
    </submittedName>
</protein>
<dbReference type="Pfam" id="PF03990">
    <property type="entry name" value="DUF348"/>
    <property type="match status" value="3"/>
</dbReference>
<dbReference type="SUPFAM" id="SSF53955">
    <property type="entry name" value="Lysozyme-like"/>
    <property type="match status" value="1"/>
</dbReference>
<dbReference type="Gene3D" id="2.20.230.10">
    <property type="entry name" value="Resuscitation-promoting factor rpfb"/>
    <property type="match status" value="1"/>
</dbReference>
<dbReference type="Pfam" id="PF07501">
    <property type="entry name" value="G5"/>
    <property type="match status" value="1"/>
</dbReference>
<dbReference type="PROSITE" id="PS51109">
    <property type="entry name" value="G5"/>
    <property type="match status" value="1"/>
</dbReference>
<dbReference type="PANTHER" id="PTHR39160:SF4">
    <property type="entry name" value="RESUSCITATION-PROMOTING FACTOR RPFB"/>
    <property type="match status" value="1"/>
</dbReference>
<dbReference type="InterPro" id="IPR011098">
    <property type="entry name" value="G5_dom"/>
</dbReference>
<evidence type="ECO:0000256" key="1">
    <source>
        <dbReference type="ARBA" id="ARBA00010830"/>
    </source>
</evidence>
<dbReference type="PANTHER" id="PTHR39160">
    <property type="entry name" value="CELL WALL-BINDING PROTEIN YOCH"/>
    <property type="match status" value="1"/>
</dbReference>
<evidence type="ECO:0000313" key="5">
    <source>
        <dbReference type="EMBL" id="XBO44747.1"/>
    </source>
</evidence>
<accession>A0AAU7JWG9</accession>
<dbReference type="InterPro" id="IPR007137">
    <property type="entry name" value="DUF348"/>
</dbReference>
<dbReference type="Pfam" id="PF06737">
    <property type="entry name" value="Transglycosylas"/>
    <property type="match status" value="1"/>
</dbReference>
<evidence type="ECO:0000256" key="3">
    <source>
        <dbReference type="ARBA" id="ARBA00022801"/>
    </source>
</evidence>
<dbReference type="InterPro" id="IPR023346">
    <property type="entry name" value="Lysozyme-like_dom_sf"/>
</dbReference>
<organism evidence="5">
    <name type="scientific">Pedococcus sp. KACC 23699</name>
    <dbReference type="NCBI Taxonomy" id="3149228"/>
    <lineage>
        <taxon>Bacteria</taxon>
        <taxon>Bacillati</taxon>
        <taxon>Actinomycetota</taxon>
        <taxon>Actinomycetes</taxon>
        <taxon>Micrococcales</taxon>
        <taxon>Intrasporangiaceae</taxon>
        <taxon>Pedococcus</taxon>
    </lineage>
</organism>
<dbReference type="InterPro" id="IPR051933">
    <property type="entry name" value="Resuscitation_pf_RpfB"/>
</dbReference>
<proteinExistence type="inferred from homology"/>
<dbReference type="Gene3D" id="1.10.530.10">
    <property type="match status" value="1"/>
</dbReference>
<sequence>MPGEIDHWSIVITRPVRRIAQAAVVTSLVAGAVGVSHLDKSVTVSVDGKTSSVHAFGGTVGDVLKKQGITVNQHDVVVPAPDAKVSDGQKIVVRYGRKLTVTVDGATRDYWTTATTVDGALQELGIRADSAKLSTSRSMTLGRQGLALSVTTPKDVVVRVDGKNLTETTTGTTVGAALKELGVSVDGNDRVAPGPARPVTKGLKIAVLRVSAKQAKSTEAIAAPVTRTNDSALYKGQSKVVTAGSDGAKVTTWAITTVDGKVESKKKLSTVVSKRPVARVVAIGTKARPAPKPQAAPAPSAGRTSGAGINLSNAAMWDRIAQCESTGNWSINTGNGYYGGLQFDIPSWNANGGSDFASRPDLASRAEQITVANRYYAKAGLGPWQCAHAA</sequence>
<dbReference type="EMBL" id="CP157483">
    <property type="protein sequence ID" value="XBO44747.1"/>
    <property type="molecule type" value="Genomic_DNA"/>
</dbReference>
<dbReference type="InterPro" id="IPR010618">
    <property type="entry name" value="RPF"/>
</dbReference>
<evidence type="ECO:0000259" key="4">
    <source>
        <dbReference type="PROSITE" id="PS51109"/>
    </source>
</evidence>
<feature type="domain" description="G5" evidence="4">
    <location>
        <begin position="207"/>
        <end position="287"/>
    </location>
</feature>
<comment type="similarity">
    <text evidence="1">Belongs to the transglycosylase family. Rpf subfamily.</text>
</comment>
<reference evidence="5" key="1">
    <citation type="submission" date="2024-05" db="EMBL/GenBank/DDBJ databases">
        <authorList>
            <person name="Kim S."/>
            <person name="Heo J."/>
            <person name="Choi H."/>
            <person name="Choi Y."/>
            <person name="Kwon S.-W."/>
            <person name="Kim Y."/>
        </authorList>
    </citation>
    <scope>NUCLEOTIDE SEQUENCE</scope>
    <source>
        <strain evidence="5">KACC 23699</strain>
    </source>
</reference>
<dbReference type="SMART" id="SM01208">
    <property type="entry name" value="G5"/>
    <property type="match status" value="1"/>
</dbReference>
<evidence type="ECO:0000256" key="2">
    <source>
        <dbReference type="ARBA" id="ARBA00022729"/>
    </source>
</evidence>
<dbReference type="AlphaFoldDB" id="A0AAU7JWG9"/>
<gene>
    <name evidence="5" type="ORF">ABEG17_05225</name>
</gene>
<keyword evidence="3" id="KW-0378">Hydrolase</keyword>
<dbReference type="GO" id="GO:0016787">
    <property type="term" value="F:hydrolase activity"/>
    <property type="evidence" value="ECO:0007669"/>
    <property type="project" value="UniProtKB-KW"/>
</dbReference>
<dbReference type="CDD" id="cd13925">
    <property type="entry name" value="RPF"/>
    <property type="match status" value="1"/>
</dbReference>
<name>A0AAU7JWG9_9MICO</name>